<evidence type="ECO:0000313" key="4">
    <source>
        <dbReference type="EMBL" id="PVU89312.1"/>
    </source>
</evidence>
<dbReference type="GO" id="GO:0003682">
    <property type="term" value="F:chromatin binding"/>
    <property type="evidence" value="ECO:0007669"/>
    <property type="project" value="TreeGrafter"/>
</dbReference>
<dbReference type="GO" id="GO:0006338">
    <property type="term" value="P:chromatin remodeling"/>
    <property type="evidence" value="ECO:0007669"/>
    <property type="project" value="TreeGrafter"/>
</dbReference>
<proteinExistence type="predicted"/>
<reference evidence="4 5" key="1">
    <citation type="journal article" date="2018" name="MBio">
        <title>Comparative Genomics Reveals the Core Gene Toolbox for the Fungus-Insect Symbiosis.</title>
        <authorList>
            <person name="Wang Y."/>
            <person name="Stata M."/>
            <person name="Wang W."/>
            <person name="Stajich J.E."/>
            <person name="White M.M."/>
            <person name="Moncalvo J.M."/>
        </authorList>
    </citation>
    <scope>NUCLEOTIDE SEQUENCE [LARGE SCALE GENOMIC DNA]</scope>
    <source>
        <strain evidence="4 5">AUS-77-4</strain>
    </source>
</reference>
<comment type="caution">
    <text evidence="4">The sequence shown here is derived from an EMBL/GenBank/DDBJ whole genome shotgun (WGS) entry which is preliminary data.</text>
</comment>
<dbReference type="GO" id="GO:0006357">
    <property type="term" value="P:regulation of transcription by RNA polymerase II"/>
    <property type="evidence" value="ECO:0007669"/>
    <property type="project" value="TreeGrafter"/>
</dbReference>
<protein>
    <recommendedName>
        <fullName evidence="2">SWIRM domain-containing protein</fullName>
    </recommendedName>
</protein>
<dbReference type="OrthoDB" id="5598695at2759"/>
<dbReference type="GO" id="GO:0070461">
    <property type="term" value="C:SAGA-type complex"/>
    <property type="evidence" value="ECO:0007669"/>
    <property type="project" value="TreeGrafter"/>
</dbReference>
<dbReference type="FunFam" id="1.10.10.10:FF:000087">
    <property type="entry name" value="Transcriptional adapter 2"/>
    <property type="match status" value="1"/>
</dbReference>
<dbReference type="AlphaFoldDB" id="A0A2T9YAE7"/>
<dbReference type="Proteomes" id="UP000245699">
    <property type="component" value="Unassembled WGS sequence"/>
</dbReference>
<dbReference type="EMBL" id="MBFT01001238">
    <property type="protein sequence ID" value="PVU84747.1"/>
    <property type="molecule type" value="Genomic_DNA"/>
</dbReference>
<feature type="region of interest" description="Disordered" evidence="1">
    <location>
        <begin position="162"/>
        <end position="194"/>
    </location>
</feature>
<dbReference type="Pfam" id="PF04433">
    <property type="entry name" value="SWIRM"/>
    <property type="match status" value="1"/>
</dbReference>
<evidence type="ECO:0000256" key="1">
    <source>
        <dbReference type="SAM" id="MobiDB-lite"/>
    </source>
</evidence>
<feature type="region of interest" description="Disordered" evidence="1">
    <location>
        <begin position="1"/>
        <end position="25"/>
    </location>
</feature>
<dbReference type="PANTHER" id="PTHR12374:SF20">
    <property type="entry name" value="TRANSCRIPTIONAL ADAPTER 2-ALPHA"/>
    <property type="match status" value="1"/>
</dbReference>
<dbReference type="EMBL" id="MBFT01000555">
    <property type="protein sequence ID" value="PVU89312.1"/>
    <property type="molecule type" value="Genomic_DNA"/>
</dbReference>
<dbReference type="InterPro" id="IPR036388">
    <property type="entry name" value="WH-like_DNA-bd_sf"/>
</dbReference>
<dbReference type="GO" id="GO:0003713">
    <property type="term" value="F:transcription coactivator activity"/>
    <property type="evidence" value="ECO:0007669"/>
    <property type="project" value="TreeGrafter"/>
</dbReference>
<gene>
    <name evidence="4" type="ORF">BB559_005144</name>
    <name evidence="3" type="ORF">BB559_007416</name>
</gene>
<evidence type="ECO:0000259" key="2">
    <source>
        <dbReference type="PROSITE" id="PS50934"/>
    </source>
</evidence>
<dbReference type="Gene3D" id="1.10.10.10">
    <property type="entry name" value="Winged helix-like DNA-binding domain superfamily/Winged helix DNA-binding domain"/>
    <property type="match status" value="1"/>
</dbReference>
<feature type="domain" description="SWIRM" evidence="2">
    <location>
        <begin position="261"/>
        <end position="351"/>
    </location>
</feature>
<dbReference type="SUPFAM" id="SSF46689">
    <property type="entry name" value="Homeodomain-like"/>
    <property type="match status" value="1"/>
</dbReference>
<dbReference type="PANTHER" id="PTHR12374">
    <property type="entry name" value="TRANSCRIPTIONAL ADAPTOR 2 ADA2 -RELATED"/>
    <property type="match status" value="1"/>
</dbReference>
<dbReference type="STRING" id="61424.A0A2T9YAE7"/>
<dbReference type="GO" id="GO:0005634">
    <property type="term" value="C:nucleus"/>
    <property type="evidence" value="ECO:0007669"/>
    <property type="project" value="TreeGrafter"/>
</dbReference>
<evidence type="ECO:0000313" key="5">
    <source>
        <dbReference type="Proteomes" id="UP000245699"/>
    </source>
</evidence>
<name>A0A2T9YAE7_9FUNG</name>
<feature type="compositionally biased region" description="Basic and acidic residues" evidence="1">
    <location>
        <begin position="179"/>
        <end position="188"/>
    </location>
</feature>
<sequence length="351" mass="39992">MNSIIKEQNTNSRRNKRKQLVPRKSPTSVDIVKSLGLYETSGNTSLKHNGCEYVNKPFSFFVKGLNNNDVTHTPPINATNSGISVWNIDKIRLKTSKSTDKLFTLSFTDEYSRNPVEYVKQLEMQKKFIQNTNTDNIKPIPKRIEPKKRVVSSTNVRNLRESKDIHKRKRVRSNSHGVKSVDKTKDMDSSDSLVENPAKKKEILQKLLPEKTSLENKKVTRSLKLVFENTETKGVVSDDKNCNGDSEVNIFAYVPDTEISPVTWKRSVPIDISGKPNFGLLAPSEAHCCSVLRITPDQYLSIKLNFIKEGKKALPGKFKKRDAQKLCRIDVNKTSRIFEWFANLGWIPKPN</sequence>
<dbReference type="InterPro" id="IPR007526">
    <property type="entry name" value="SWIRM"/>
</dbReference>
<evidence type="ECO:0000313" key="3">
    <source>
        <dbReference type="EMBL" id="PVU84747.1"/>
    </source>
</evidence>
<accession>A0A2T9YAE7</accession>
<keyword evidence="5" id="KW-1185">Reference proteome</keyword>
<organism evidence="4 5">
    <name type="scientific">Furculomyces boomerangus</name>
    <dbReference type="NCBI Taxonomy" id="61424"/>
    <lineage>
        <taxon>Eukaryota</taxon>
        <taxon>Fungi</taxon>
        <taxon>Fungi incertae sedis</taxon>
        <taxon>Zoopagomycota</taxon>
        <taxon>Kickxellomycotina</taxon>
        <taxon>Harpellomycetes</taxon>
        <taxon>Harpellales</taxon>
        <taxon>Harpellaceae</taxon>
        <taxon>Furculomyces</taxon>
    </lineage>
</organism>
<dbReference type="PROSITE" id="PS50934">
    <property type="entry name" value="SWIRM"/>
    <property type="match status" value="1"/>
</dbReference>
<dbReference type="InterPro" id="IPR009057">
    <property type="entry name" value="Homeodomain-like_sf"/>
</dbReference>
<feature type="compositionally biased region" description="Polar residues" evidence="1">
    <location>
        <begin position="1"/>
        <end position="12"/>
    </location>
</feature>